<dbReference type="InterPro" id="IPR001680">
    <property type="entry name" value="WD40_rpt"/>
</dbReference>
<feature type="region of interest" description="Disordered" evidence="4">
    <location>
        <begin position="1"/>
        <end position="34"/>
    </location>
</feature>
<dbReference type="InterPro" id="IPR018712">
    <property type="entry name" value="Tle1-like_cat"/>
</dbReference>
<feature type="repeat" description="WD" evidence="3">
    <location>
        <begin position="587"/>
        <end position="629"/>
    </location>
</feature>
<evidence type="ECO:0008006" key="9">
    <source>
        <dbReference type="Google" id="ProtNLM"/>
    </source>
</evidence>
<dbReference type="Gene3D" id="2.130.10.10">
    <property type="entry name" value="YVTN repeat-like/Quinoprotein amine dehydrogenase"/>
    <property type="match status" value="3"/>
</dbReference>
<dbReference type="PANTHER" id="PTHR19848">
    <property type="entry name" value="WD40 REPEAT PROTEIN"/>
    <property type="match status" value="1"/>
</dbReference>
<dbReference type="Pfam" id="PF00400">
    <property type="entry name" value="WD40"/>
    <property type="match status" value="3"/>
</dbReference>
<protein>
    <recommendedName>
        <fullName evidence="9">DUF2235 domain-containing protein</fullName>
    </recommendedName>
</protein>
<dbReference type="PROSITE" id="PS50082">
    <property type="entry name" value="WD_REPEATS_2"/>
    <property type="match status" value="7"/>
</dbReference>
<evidence type="ECO:0000256" key="3">
    <source>
        <dbReference type="PROSITE-ProRule" id="PRU00221"/>
    </source>
</evidence>
<feature type="repeat" description="WD" evidence="3">
    <location>
        <begin position="673"/>
        <end position="714"/>
    </location>
</feature>
<feature type="domain" description="EML-like second beta-propeller" evidence="6">
    <location>
        <begin position="640"/>
        <end position="799"/>
    </location>
</feature>
<dbReference type="Pfam" id="PF23414">
    <property type="entry name" value="Beta-prop_EML_2"/>
    <property type="match status" value="1"/>
</dbReference>
<dbReference type="InterPro" id="IPR055442">
    <property type="entry name" value="Beta-prop_EML-like_2nd"/>
</dbReference>
<feature type="repeat" description="WD" evidence="3">
    <location>
        <begin position="631"/>
        <end position="672"/>
    </location>
</feature>
<sequence>MDESSSHADGPSMGPADKPENAKTNDPCCHGPIDKEKRRNLVISIDGTSNKFGSMNTNVIEHHSLLEDEHQILYYNSGIGTYARPSWTSPKFIGMVLHHKIDLAIAWDFDKTVKDAYRWISDNYESGDLIFMFGFSRGAFQVRVLSAMIEKVGLLRRGNELQIPFAYELYSDPATNELEPIGPQGSSRERVTIAERFKRTFSRKGVKVHFVGVWDTVSSIGTVRGAKMLPGTIDGMKHVCFFRHALALDERRVKFLPEYVNGGKGPDEEATSGSIPHTKEVWFAGTHSDIGGGNTINTTLDRTRPPLRWMVYEAGPLGLRMSSFERDLKDDEKVSVKESLSWVWWPFEYFPFRRLTYTRKEKGKETTHSLHRGKVRKIQPGQKIHVSVVSSENYFPKASGPPLSSLENSDFWESIKVGGSPRAQSEERKLYDQWVELDLLNHIKIELESRLKEPGSTSDSITKLLQRDEGLRAFYEAVLAKLGEDSLDQDGKDRLIKESLSILGPTKFKFQRRPVKEVRKSIGYPRIDDRAFLDRFSQIFQTYPKLNSFALSVAFSPDGKWLASGHMDGTVRTWDSPNIVAPTWKVLGQHSRAVSSVAFSPLDSKHFVSGSFDNTIRLWDIEKMEQVGDPWEGPPNEVNCVAFSPDGTKVVSASDDGTVQLWDPETGKEIAVLKGHAYLVLAVAFSPDGLHIASGSYEGIVCIWDACTYQQVSELLKGHNKLVQSVAYSPNGKQIASGSWDTTIHLWDADSTMVQVGKPLLGHSDYIRSVCFSPNGKLLASGSDDCTIRIWNANTGAEIGEGLCGHSSGVWSVVFSPDGKQLASSSYHDTIRIWDIESYMYLHSIDSY</sequence>
<evidence type="ECO:0000256" key="4">
    <source>
        <dbReference type="SAM" id="MobiDB-lite"/>
    </source>
</evidence>
<keyword evidence="2" id="KW-0677">Repeat</keyword>
<dbReference type="AlphaFoldDB" id="A0A8H4QVW5"/>
<dbReference type="SMART" id="SM00320">
    <property type="entry name" value="WD40"/>
    <property type="match status" value="7"/>
</dbReference>
<evidence type="ECO:0000313" key="7">
    <source>
        <dbReference type="EMBL" id="KAF4618181.1"/>
    </source>
</evidence>
<dbReference type="Proteomes" id="UP000521872">
    <property type="component" value="Unassembled WGS sequence"/>
</dbReference>
<organism evidence="7 8">
    <name type="scientific">Agrocybe pediades</name>
    <dbReference type="NCBI Taxonomy" id="84607"/>
    <lineage>
        <taxon>Eukaryota</taxon>
        <taxon>Fungi</taxon>
        <taxon>Dikarya</taxon>
        <taxon>Basidiomycota</taxon>
        <taxon>Agaricomycotina</taxon>
        <taxon>Agaricomycetes</taxon>
        <taxon>Agaricomycetidae</taxon>
        <taxon>Agaricales</taxon>
        <taxon>Agaricineae</taxon>
        <taxon>Strophariaceae</taxon>
        <taxon>Agrocybe</taxon>
    </lineage>
</organism>
<name>A0A8H4QVW5_9AGAR</name>
<dbReference type="PRINTS" id="PR00320">
    <property type="entry name" value="GPROTEINBRPT"/>
</dbReference>
<dbReference type="EMBL" id="JAACJL010000018">
    <property type="protein sequence ID" value="KAF4618181.1"/>
    <property type="molecule type" value="Genomic_DNA"/>
</dbReference>
<evidence type="ECO:0000259" key="6">
    <source>
        <dbReference type="Pfam" id="PF23414"/>
    </source>
</evidence>
<dbReference type="SUPFAM" id="SSF50978">
    <property type="entry name" value="WD40 repeat-like"/>
    <property type="match status" value="1"/>
</dbReference>
<dbReference type="Pfam" id="PF09994">
    <property type="entry name" value="T6SS_Tle1-like_cat"/>
    <property type="match status" value="1"/>
</dbReference>
<feature type="repeat" description="WD" evidence="3">
    <location>
        <begin position="803"/>
        <end position="844"/>
    </location>
</feature>
<evidence type="ECO:0000313" key="8">
    <source>
        <dbReference type="Proteomes" id="UP000521872"/>
    </source>
</evidence>
<gene>
    <name evidence="7" type="ORF">D9613_011517</name>
</gene>
<feature type="domain" description="T6SS Phospholipase effector Tle1-like catalytic" evidence="5">
    <location>
        <begin position="39"/>
        <end position="312"/>
    </location>
</feature>
<dbReference type="PROSITE" id="PS00678">
    <property type="entry name" value="WD_REPEATS_1"/>
    <property type="match status" value="2"/>
</dbReference>
<keyword evidence="8" id="KW-1185">Reference proteome</keyword>
<dbReference type="InterPro" id="IPR020472">
    <property type="entry name" value="WD40_PAC1"/>
</dbReference>
<evidence type="ECO:0000259" key="5">
    <source>
        <dbReference type="Pfam" id="PF09994"/>
    </source>
</evidence>
<dbReference type="InterPro" id="IPR015943">
    <property type="entry name" value="WD40/YVTN_repeat-like_dom_sf"/>
</dbReference>
<dbReference type="PROSITE" id="PS50294">
    <property type="entry name" value="WD_REPEATS_REGION"/>
    <property type="match status" value="7"/>
</dbReference>
<dbReference type="CDD" id="cd00200">
    <property type="entry name" value="WD40"/>
    <property type="match status" value="1"/>
</dbReference>
<keyword evidence="1 3" id="KW-0853">WD repeat</keyword>
<feature type="repeat" description="WD" evidence="3">
    <location>
        <begin position="552"/>
        <end position="575"/>
    </location>
</feature>
<comment type="caution">
    <text evidence="7">The sequence shown here is derived from an EMBL/GenBank/DDBJ whole genome shotgun (WGS) entry which is preliminary data.</text>
</comment>
<dbReference type="InterPro" id="IPR019775">
    <property type="entry name" value="WD40_repeat_CS"/>
</dbReference>
<reference evidence="7 8" key="1">
    <citation type="submission" date="2019-12" db="EMBL/GenBank/DDBJ databases">
        <authorList>
            <person name="Floudas D."/>
            <person name="Bentzer J."/>
            <person name="Ahren D."/>
            <person name="Johansson T."/>
            <person name="Persson P."/>
            <person name="Tunlid A."/>
        </authorList>
    </citation>
    <scope>NUCLEOTIDE SEQUENCE [LARGE SCALE GENOMIC DNA]</scope>
    <source>
        <strain evidence="7 8">CBS 102.39</strain>
    </source>
</reference>
<proteinExistence type="predicted"/>
<feature type="repeat" description="WD" evidence="3">
    <location>
        <begin position="716"/>
        <end position="751"/>
    </location>
</feature>
<evidence type="ECO:0000256" key="2">
    <source>
        <dbReference type="ARBA" id="ARBA00022737"/>
    </source>
</evidence>
<evidence type="ECO:0000256" key="1">
    <source>
        <dbReference type="ARBA" id="ARBA00022574"/>
    </source>
</evidence>
<feature type="repeat" description="WD" evidence="3">
    <location>
        <begin position="760"/>
        <end position="801"/>
    </location>
</feature>
<dbReference type="PANTHER" id="PTHR19848:SF8">
    <property type="entry name" value="F-BOX AND WD REPEAT DOMAIN CONTAINING 7"/>
    <property type="match status" value="1"/>
</dbReference>
<accession>A0A8H4QVW5</accession>
<dbReference type="InterPro" id="IPR036322">
    <property type="entry name" value="WD40_repeat_dom_sf"/>
</dbReference>